<name>A0ABW5XRD0_9SPHI</name>
<organism evidence="2 3">
    <name type="scientific">Mucilaginibacter antarcticus</name>
    <dbReference type="NCBI Taxonomy" id="1855725"/>
    <lineage>
        <taxon>Bacteria</taxon>
        <taxon>Pseudomonadati</taxon>
        <taxon>Bacteroidota</taxon>
        <taxon>Sphingobacteriia</taxon>
        <taxon>Sphingobacteriales</taxon>
        <taxon>Sphingobacteriaceae</taxon>
        <taxon>Mucilaginibacter</taxon>
    </lineage>
</organism>
<dbReference type="InterPro" id="IPR018490">
    <property type="entry name" value="cNMP-bd_dom_sf"/>
</dbReference>
<dbReference type="EMBL" id="JBHUON010000018">
    <property type="protein sequence ID" value="MFD2865901.1"/>
    <property type="molecule type" value="Genomic_DNA"/>
</dbReference>
<comment type="caution">
    <text evidence="2">The sequence shown here is derived from an EMBL/GenBank/DDBJ whole genome shotgun (WGS) entry which is preliminary data.</text>
</comment>
<sequence length="192" mass="21968">MPVVFKTYIQQQAGLSATETDQVYGLALQRNISRKGVLLQEGDVCRHKVFIAKGLLRTYRAKSDGSEHIIQFSPENSWTVEPESYDKSIPSAYTIDALEPCDVLLWTKKDFVSLQEDIPKLKSFSQHVISNNIYINRQRVFSTISSSAEEKYDEFIRQHPNLFARVPLHMVASYLGVSRETLSRIRNAQVSR</sequence>
<dbReference type="Pfam" id="PF00027">
    <property type="entry name" value="cNMP_binding"/>
    <property type="match status" value="1"/>
</dbReference>
<reference evidence="3" key="1">
    <citation type="journal article" date="2019" name="Int. J. Syst. Evol. Microbiol.">
        <title>The Global Catalogue of Microorganisms (GCM) 10K type strain sequencing project: providing services to taxonomists for standard genome sequencing and annotation.</title>
        <authorList>
            <consortium name="The Broad Institute Genomics Platform"/>
            <consortium name="The Broad Institute Genome Sequencing Center for Infectious Disease"/>
            <person name="Wu L."/>
            <person name="Ma J."/>
        </authorList>
    </citation>
    <scope>NUCLEOTIDE SEQUENCE [LARGE SCALE GENOMIC DNA]</scope>
    <source>
        <strain evidence="3">KCTC 52232</strain>
    </source>
</reference>
<dbReference type="CDD" id="cd00038">
    <property type="entry name" value="CAP_ED"/>
    <property type="match status" value="1"/>
</dbReference>
<gene>
    <name evidence="2" type="ORF">ACFSYC_14465</name>
</gene>
<accession>A0ABW5XRD0</accession>
<evidence type="ECO:0000259" key="1">
    <source>
        <dbReference type="Pfam" id="PF00027"/>
    </source>
</evidence>
<dbReference type="Gene3D" id="2.60.120.10">
    <property type="entry name" value="Jelly Rolls"/>
    <property type="match status" value="1"/>
</dbReference>
<dbReference type="InterPro" id="IPR014710">
    <property type="entry name" value="RmlC-like_jellyroll"/>
</dbReference>
<keyword evidence="3" id="KW-1185">Reference proteome</keyword>
<protein>
    <submittedName>
        <fullName evidence="2">Crp/Fnr family transcriptional regulator</fullName>
    </submittedName>
</protein>
<evidence type="ECO:0000313" key="2">
    <source>
        <dbReference type="EMBL" id="MFD2865901.1"/>
    </source>
</evidence>
<dbReference type="SUPFAM" id="SSF51206">
    <property type="entry name" value="cAMP-binding domain-like"/>
    <property type="match status" value="1"/>
</dbReference>
<feature type="domain" description="Cyclic nucleotide-binding" evidence="1">
    <location>
        <begin position="30"/>
        <end position="114"/>
    </location>
</feature>
<evidence type="ECO:0000313" key="3">
    <source>
        <dbReference type="Proteomes" id="UP001597601"/>
    </source>
</evidence>
<proteinExistence type="predicted"/>
<dbReference type="InterPro" id="IPR000595">
    <property type="entry name" value="cNMP-bd_dom"/>
</dbReference>
<dbReference type="Proteomes" id="UP001597601">
    <property type="component" value="Unassembled WGS sequence"/>
</dbReference>